<evidence type="ECO:0000259" key="1">
    <source>
        <dbReference type="Pfam" id="PF01796"/>
    </source>
</evidence>
<evidence type="ECO:0000313" key="3">
    <source>
        <dbReference type="Proteomes" id="UP000468687"/>
    </source>
</evidence>
<dbReference type="InterPro" id="IPR052513">
    <property type="entry name" value="Thioester_dehydratase-like"/>
</dbReference>
<comment type="caution">
    <text evidence="2">The sequence shown here is derived from an EMBL/GenBank/DDBJ whole genome shotgun (WGS) entry which is preliminary data.</text>
</comment>
<dbReference type="SUPFAM" id="SSF50249">
    <property type="entry name" value="Nucleic acid-binding proteins"/>
    <property type="match status" value="1"/>
</dbReference>
<dbReference type="AlphaFoldDB" id="A0A6P0HM48"/>
<dbReference type="EMBL" id="JAAGXA010000011">
    <property type="protein sequence ID" value="NEN79748.1"/>
    <property type="molecule type" value="Genomic_DNA"/>
</dbReference>
<dbReference type="InterPro" id="IPR002878">
    <property type="entry name" value="ChsH2_C"/>
</dbReference>
<dbReference type="Proteomes" id="UP000468687">
    <property type="component" value="Unassembled WGS sequence"/>
</dbReference>
<gene>
    <name evidence="2" type="ORF">G3T38_15855</name>
</gene>
<keyword evidence="2" id="KW-0238">DNA-binding</keyword>
<keyword evidence="3" id="KW-1185">Reference proteome</keyword>
<name>A0A6P0HM48_9ACTN</name>
<reference evidence="2 3" key="1">
    <citation type="journal article" date="2014" name="Int. J. Syst. Evol. Microbiol.">
        <title>Nocardioides zeae sp. nov., isolated from the stem of Zea mays.</title>
        <authorList>
            <person name="Glaeser S.P."/>
            <person name="McInroy J.A."/>
            <person name="Busse H.J."/>
            <person name="Kampfer P."/>
        </authorList>
    </citation>
    <scope>NUCLEOTIDE SEQUENCE [LARGE SCALE GENOMIC DNA]</scope>
    <source>
        <strain evidence="2 3">JCM 30728</strain>
    </source>
</reference>
<dbReference type="PANTHER" id="PTHR34075">
    <property type="entry name" value="BLR3430 PROTEIN"/>
    <property type="match status" value="1"/>
</dbReference>
<dbReference type="PANTHER" id="PTHR34075:SF5">
    <property type="entry name" value="BLR3430 PROTEIN"/>
    <property type="match status" value="1"/>
</dbReference>
<proteinExistence type="predicted"/>
<protein>
    <submittedName>
        <fullName evidence="2">DNA-binding protein</fullName>
    </submittedName>
</protein>
<accession>A0A6P0HM48</accession>
<dbReference type="RefSeq" id="WP_163773288.1">
    <property type="nucleotide sequence ID" value="NZ_JAAGXA010000011.1"/>
</dbReference>
<evidence type="ECO:0000313" key="2">
    <source>
        <dbReference type="EMBL" id="NEN79748.1"/>
    </source>
</evidence>
<dbReference type="InterPro" id="IPR012340">
    <property type="entry name" value="NA-bd_OB-fold"/>
</dbReference>
<dbReference type="GO" id="GO:0003677">
    <property type="term" value="F:DNA binding"/>
    <property type="evidence" value="ECO:0007669"/>
    <property type="project" value="UniProtKB-KW"/>
</dbReference>
<sequence>MSVAALSLYRPVWESRGQRVAGPDEDVLTLAVAAARPLAEQHPVARVVLLTSAPDVLEGFGTGVVARALGLGDAAPVELRIGGADAALGVLLEAAAGTLVVGVDLAPGSAAAGAALMADGGGILLSEAGSVHGSLPMRVRHAGAQLAAVYGDGRVERELATAPLVERLRGEGTTYVVGASPSEAKRLGAAPLPVPTRGPAGVFFALAALGSGDAAEGAARLVALDAASGRAADVSTTSVEVLRDERPGVPVAERPSITQPVEIPFSMPAYARAFEAKIGLIAATCECGATSFPPRQLCLECGETERTTPTPLARTGEVYTYVKVHVPIPGIAGPYGLAIVSVDDTTVRVLAQVADVGAREARIGERGQLVLRRVAVREGVPDYGYAFRSDVDAVEERKSA</sequence>
<dbReference type="Pfam" id="PF01796">
    <property type="entry name" value="OB_ChsH2_C"/>
    <property type="match status" value="1"/>
</dbReference>
<feature type="domain" description="ChsH2 C-terminal OB-fold" evidence="1">
    <location>
        <begin position="311"/>
        <end position="368"/>
    </location>
</feature>
<organism evidence="2 3">
    <name type="scientific">Nocardioides zeae</name>
    <dbReference type="NCBI Taxonomy" id="1457234"/>
    <lineage>
        <taxon>Bacteria</taxon>
        <taxon>Bacillati</taxon>
        <taxon>Actinomycetota</taxon>
        <taxon>Actinomycetes</taxon>
        <taxon>Propionibacteriales</taxon>
        <taxon>Nocardioidaceae</taxon>
        <taxon>Nocardioides</taxon>
    </lineage>
</organism>